<dbReference type="AlphaFoldDB" id="A0A062UI16"/>
<dbReference type="ESTHER" id="9rhob-a0a062ui16">
    <property type="family name" value="Carb_B_Bacteria"/>
</dbReference>
<dbReference type="GO" id="GO:0016787">
    <property type="term" value="F:hydrolase activity"/>
    <property type="evidence" value="ECO:0007669"/>
    <property type="project" value="UniProtKB-KW"/>
</dbReference>
<comment type="similarity">
    <text evidence="1 3">Belongs to the type-B carboxylesterase/lipase family.</text>
</comment>
<evidence type="ECO:0000313" key="6">
    <source>
        <dbReference type="Proteomes" id="UP000027190"/>
    </source>
</evidence>
<dbReference type="PATRIC" id="fig|1280947.3.peg.3018"/>
<evidence type="ECO:0000256" key="2">
    <source>
        <dbReference type="ARBA" id="ARBA00022801"/>
    </source>
</evidence>
<name>A0A062UI16_9PROT</name>
<dbReference type="STRING" id="1280947.HY30_08030"/>
<dbReference type="EC" id="3.1.1.-" evidence="3"/>
<dbReference type="PROSITE" id="PS00122">
    <property type="entry name" value="CARBOXYLESTERASE_B_1"/>
    <property type="match status" value="1"/>
</dbReference>
<evidence type="ECO:0000313" key="5">
    <source>
        <dbReference type="EMBL" id="KCZ56194.1"/>
    </source>
</evidence>
<protein>
    <recommendedName>
        <fullName evidence="3">Carboxylic ester hydrolase</fullName>
        <ecNumber evidence="3">3.1.1.-</ecNumber>
    </recommendedName>
</protein>
<organism evidence="5 6">
    <name type="scientific">Hyphomonas chukchiensis</name>
    <dbReference type="NCBI Taxonomy" id="1280947"/>
    <lineage>
        <taxon>Bacteria</taxon>
        <taxon>Pseudomonadati</taxon>
        <taxon>Pseudomonadota</taxon>
        <taxon>Alphaproteobacteria</taxon>
        <taxon>Hyphomonadales</taxon>
        <taxon>Hyphomonadaceae</taxon>
        <taxon>Hyphomonas</taxon>
    </lineage>
</organism>
<dbReference type="RefSeq" id="WP_051615547.1">
    <property type="nucleotide sequence ID" value="NZ_AWFG01000052.1"/>
</dbReference>
<dbReference type="eggNOG" id="COG2272">
    <property type="taxonomic scope" value="Bacteria"/>
</dbReference>
<keyword evidence="2 3" id="KW-0378">Hydrolase</keyword>
<feature type="signal peptide" evidence="3">
    <location>
        <begin position="1"/>
        <end position="20"/>
    </location>
</feature>
<evidence type="ECO:0000256" key="1">
    <source>
        <dbReference type="ARBA" id="ARBA00005964"/>
    </source>
</evidence>
<dbReference type="OrthoDB" id="9775851at2"/>
<dbReference type="InterPro" id="IPR029058">
    <property type="entry name" value="AB_hydrolase_fold"/>
</dbReference>
<reference evidence="5 6" key="1">
    <citation type="journal article" date="2014" name="Antonie Van Leeuwenhoek">
        <title>Hyphomonas beringensis sp. nov. and Hyphomonas chukchiensis sp. nov., isolated from surface seawater of the Bering Sea and Chukchi Sea.</title>
        <authorList>
            <person name="Li C."/>
            <person name="Lai Q."/>
            <person name="Li G."/>
            <person name="Dong C."/>
            <person name="Wang J."/>
            <person name="Liao Y."/>
            <person name="Shao Z."/>
        </authorList>
    </citation>
    <scope>NUCLEOTIDE SEQUENCE [LARGE SCALE GENOMIC DNA]</scope>
    <source>
        <strain evidence="5 6">BH-BN04-4</strain>
    </source>
</reference>
<sequence>MNKGRPFGLIIMLACLQACALGMAAVAQPPQVQISQGVIAGKTIGEVDAFFNMPFAAAPVGELRWRPPAVAPGWEGVRDGTQMGPACSQPLRPAVVAGGVANVQSEDCLQLNVWRPEGASGLAVMVWIHGGAHVIGSGTFPIFDGTELARQGVIVVTINYRLGPLGYFAHPALTDEATTDTPLGNFGLMDQLAALRWVQQNIAAFGGDPAQVTVFGESAGAVSTMALLSMPEASGLFSAAIVQSGVNLLTPRTLPEQEALGIAAAGALAIAPDASADILRAASADDWVKAAGPRSSGAVNPFIDGRLLREAPSRAFEDGGALDVPLLVGANSNEASVLLAMGISPQLAVAYFGDQLAEAEAAYGLEASDPEFARQVLGDAWFVAPARWLADATQDGAPSYLYHFDYVAEKRRTNSAGAAHGSEITYVFDTVDYFESVVGEMTEADRRFAEGMSACWVSFAKTHKPDCELVPAWGPYDTERDELALFGPETRVIPGFRKTMLDLILARYEHQAP</sequence>
<comment type="caution">
    <text evidence="5">The sequence shown here is derived from an EMBL/GenBank/DDBJ whole genome shotgun (WGS) entry which is preliminary data.</text>
</comment>
<evidence type="ECO:0000259" key="4">
    <source>
        <dbReference type="Pfam" id="PF00135"/>
    </source>
</evidence>
<feature type="domain" description="Carboxylesterase type B" evidence="4">
    <location>
        <begin position="29"/>
        <end position="490"/>
    </location>
</feature>
<dbReference type="InterPro" id="IPR050309">
    <property type="entry name" value="Type-B_Carboxylest/Lipase"/>
</dbReference>
<dbReference type="InterPro" id="IPR019826">
    <property type="entry name" value="Carboxylesterase_B_AS"/>
</dbReference>
<keyword evidence="3" id="KW-0732">Signal</keyword>
<dbReference type="InterPro" id="IPR002018">
    <property type="entry name" value="CarbesteraseB"/>
</dbReference>
<evidence type="ECO:0000256" key="3">
    <source>
        <dbReference type="RuleBase" id="RU361235"/>
    </source>
</evidence>
<keyword evidence="6" id="KW-1185">Reference proteome</keyword>
<dbReference type="Pfam" id="PF00135">
    <property type="entry name" value="COesterase"/>
    <property type="match status" value="1"/>
</dbReference>
<accession>A0A062UI16</accession>
<dbReference type="EMBL" id="AWFG01000052">
    <property type="protein sequence ID" value="KCZ56194.1"/>
    <property type="molecule type" value="Genomic_DNA"/>
</dbReference>
<feature type="chain" id="PRO_5005103034" description="Carboxylic ester hydrolase" evidence="3">
    <location>
        <begin position="21"/>
        <end position="513"/>
    </location>
</feature>
<dbReference type="Proteomes" id="UP000027190">
    <property type="component" value="Unassembled WGS sequence"/>
</dbReference>
<dbReference type="SUPFAM" id="SSF53474">
    <property type="entry name" value="alpha/beta-Hydrolases"/>
    <property type="match status" value="1"/>
</dbReference>
<gene>
    <name evidence="5" type="ORF">HY30_08030</name>
</gene>
<dbReference type="PANTHER" id="PTHR11559">
    <property type="entry name" value="CARBOXYLESTERASE"/>
    <property type="match status" value="1"/>
</dbReference>
<dbReference type="Gene3D" id="3.40.50.1820">
    <property type="entry name" value="alpha/beta hydrolase"/>
    <property type="match status" value="1"/>
</dbReference>
<proteinExistence type="inferred from homology"/>